<dbReference type="Proteomes" id="UP000076959">
    <property type="component" value="Unassembled WGS sequence"/>
</dbReference>
<evidence type="ECO:0000313" key="1">
    <source>
        <dbReference type="EMBL" id="OAF07194.1"/>
    </source>
</evidence>
<evidence type="ECO:0000313" key="2">
    <source>
        <dbReference type="Proteomes" id="UP000076959"/>
    </source>
</evidence>
<keyword evidence="2" id="KW-1185">Reference proteome</keyword>
<reference evidence="1 2" key="1">
    <citation type="submission" date="2016-03" db="EMBL/GenBank/DDBJ databases">
        <title>Draft Genome Sequence of the Strain BR 10245 (Bradyrhizobium sp.) isolated from nodules of Centrolobium paraense.</title>
        <authorList>
            <person name="Simoes-Araujo J.L.Sr."/>
            <person name="Barauna A.C."/>
            <person name="Silva K."/>
            <person name="Zilli J.E."/>
        </authorList>
    </citation>
    <scope>NUCLEOTIDE SEQUENCE [LARGE SCALE GENOMIC DNA]</scope>
    <source>
        <strain evidence="1 2">BR 10245</strain>
    </source>
</reference>
<accession>A0A176YKT0</accession>
<dbReference type="STRING" id="1505087.AYJ54_17860"/>
<proteinExistence type="predicted"/>
<dbReference type="EMBL" id="LUUB01000070">
    <property type="protein sequence ID" value="OAF07194.1"/>
    <property type="molecule type" value="Genomic_DNA"/>
</dbReference>
<gene>
    <name evidence="1" type="ORF">AYJ54_17860</name>
</gene>
<dbReference type="AlphaFoldDB" id="A0A176YKT0"/>
<name>A0A176YKT0_9BRAD</name>
<sequence>MADFAGTWSNENQNTGMITRISIDQQFDKALVHAWGKCRPNNCDWGIARTQASEASNGQLQVEWQYGLSVRKATLTLVERGRLLVRTTVHFSPSAGRSDYDTVDNLVRTLEEASEIHGK</sequence>
<organism evidence="1 2">
    <name type="scientific">Bradyrhizobium centrolobii</name>
    <dbReference type="NCBI Taxonomy" id="1505087"/>
    <lineage>
        <taxon>Bacteria</taxon>
        <taxon>Pseudomonadati</taxon>
        <taxon>Pseudomonadota</taxon>
        <taxon>Alphaproteobacteria</taxon>
        <taxon>Hyphomicrobiales</taxon>
        <taxon>Nitrobacteraceae</taxon>
        <taxon>Bradyrhizobium</taxon>
    </lineage>
</organism>
<protein>
    <submittedName>
        <fullName evidence="1">Uncharacterized protein</fullName>
    </submittedName>
</protein>
<comment type="caution">
    <text evidence="1">The sequence shown here is derived from an EMBL/GenBank/DDBJ whole genome shotgun (WGS) entry which is preliminary data.</text>
</comment>